<feature type="domain" description="Flagellar hook protein FlgE D2" evidence="8">
    <location>
        <begin position="161"/>
        <end position="290"/>
    </location>
</feature>
<organism evidence="10 11">
    <name type="scientific">Caballeronia glathei</name>
    <dbReference type="NCBI Taxonomy" id="60547"/>
    <lineage>
        <taxon>Bacteria</taxon>
        <taxon>Pseudomonadati</taxon>
        <taxon>Pseudomonadota</taxon>
        <taxon>Betaproteobacteria</taxon>
        <taxon>Burkholderiales</taxon>
        <taxon>Burkholderiaceae</taxon>
        <taxon>Caballeronia</taxon>
    </lineage>
</organism>
<evidence type="ECO:0000259" key="8">
    <source>
        <dbReference type="Pfam" id="PF07559"/>
    </source>
</evidence>
<evidence type="ECO:0000313" key="11">
    <source>
        <dbReference type="Proteomes" id="UP000027466"/>
    </source>
</evidence>
<dbReference type="STRING" id="60547.GCA_000751215_05215"/>
<feature type="domain" description="Flagellar basal-body/hook protein C-terminal" evidence="7">
    <location>
        <begin position="365"/>
        <end position="409"/>
    </location>
</feature>
<dbReference type="Gene3D" id="2.60.98.20">
    <property type="entry name" value="Flagellar hook protein FlgE"/>
    <property type="match status" value="1"/>
</dbReference>
<dbReference type="NCBIfam" id="TIGR03506">
    <property type="entry name" value="FlgEFG_subfam"/>
    <property type="match status" value="1"/>
</dbReference>
<feature type="domain" description="Flagellar basal body rod protein N-terminal" evidence="6">
    <location>
        <begin position="6"/>
        <end position="33"/>
    </location>
</feature>
<comment type="similarity">
    <text evidence="2 5">Belongs to the flagella basal body rod proteins family.</text>
</comment>
<keyword evidence="10" id="KW-0282">Flagellum</keyword>
<keyword evidence="11" id="KW-1185">Reference proteome</keyword>
<accession>A0A069PBK2</accession>
<comment type="function">
    <text evidence="5">A flexible structure which links the flagellar filament to the drive apparatus in the basal body.</text>
</comment>
<dbReference type="InterPro" id="IPR011491">
    <property type="entry name" value="FlgE_D2"/>
</dbReference>
<evidence type="ECO:0000256" key="4">
    <source>
        <dbReference type="ARBA" id="ARBA00023143"/>
    </source>
</evidence>
<evidence type="ECO:0000313" key="10">
    <source>
        <dbReference type="EMBL" id="KDR38048.1"/>
    </source>
</evidence>
<dbReference type="InterPro" id="IPR053967">
    <property type="entry name" value="LlgE_F_G-like_D1"/>
</dbReference>
<evidence type="ECO:0000256" key="2">
    <source>
        <dbReference type="ARBA" id="ARBA00009677"/>
    </source>
</evidence>
<dbReference type="GO" id="GO:0009425">
    <property type="term" value="C:bacterial-type flagellum basal body"/>
    <property type="evidence" value="ECO:0007669"/>
    <property type="project" value="UniProtKB-SubCell"/>
</dbReference>
<comment type="subcellular location">
    <subcellularLocation>
        <location evidence="1 5">Bacterial flagellum basal body</location>
    </subcellularLocation>
</comment>
<feature type="domain" description="Flagellar hook protein FlgE/F/G-like D1" evidence="9">
    <location>
        <begin position="83"/>
        <end position="136"/>
    </location>
</feature>
<evidence type="ECO:0000256" key="1">
    <source>
        <dbReference type="ARBA" id="ARBA00004117"/>
    </source>
</evidence>
<keyword evidence="10" id="KW-0966">Cell projection</keyword>
<dbReference type="InterPro" id="IPR020013">
    <property type="entry name" value="Flagellar_FlgE/F/G"/>
</dbReference>
<dbReference type="InterPro" id="IPR010930">
    <property type="entry name" value="Flg_bb/hook_C_dom"/>
</dbReference>
<dbReference type="EMBL" id="JFHC01000112">
    <property type="protein sequence ID" value="KDR38048.1"/>
    <property type="molecule type" value="Genomic_DNA"/>
</dbReference>
<dbReference type="Pfam" id="PF06429">
    <property type="entry name" value="Flg_bbr_C"/>
    <property type="match status" value="1"/>
</dbReference>
<evidence type="ECO:0000259" key="6">
    <source>
        <dbReference type="Pfam" id="PF00460"/>
    </source>
</evidence>
<keyword evidence="10" id="KW-0969">Cilium</keyword>
<dbReference type="NCBIfam" id="NF004238">
    <property type="entry name" value="PRK05682.1-1"/>
    <property type="match status" value="1"/>
</dbReference>
<dbReference type="GO" id="GO:0005829">
    <property type="term" value="C:cytosol"/>
    <property type="evidence" value="ECO:0007669"/>
    <property type="project" value="TreeGrafter"/>
</dbReference>
<dbReference type="PANTHER" id="PTHR30435:SF1">
    <property type="entry name" value="FLAGELLAR HOOK PROTEIN FLGE"/>
    <property type="match status" value="1"/>
</dbReference>
<keyword evidence="4 5" id="KW-0975">Bacterial flagellum</keyword>
<evidence type="ECO:0000256" key="3">
    <source>
        <dbReference type="ARBA" id="ARBA00019015"/>
    </source>
</evidence>
<evidence type="ECO:0000259" key="7">
    <source>
        <dbReference type="Pfam" id="PF06429"/>
    </source>
</evidence>
<dbReference type="InterPro" id="IPR019776">
    <property type="entry name" value="Flagellar_basal_body_rod_CS"/>
</dbReference>
<dbReference type="GO" id="GO:0071978">
    <property type="term" value="P:bacterial-type flagellum-dependent swarming motility"/>
    <property type="evidence" value="ECO:0007669"/>
    <property type="project" value="TreeGrafter"/>
</dbReference>
<dbReference type="PANTHER" id="PTHR30435">
    <property type="entry name" value="FLAGELLAR PROTEIN"/>
    <property type="match status" value="1"/>
</dbReference>
<dbReference type="InterPro" id="IPR037925">
    <property type="entry name" value="FlgE/F/G-like"/>
</dbReference>
<dbReference type="PROSITE" id="PS00588">
    <property type="entry name" value="FLAGELLA_BB_ROD"/>
    <property type="match status" value="1"/>
</dbReference>
<comment type="caution">
    <text evidence="10">The sequence shown here is derived from an EMBL/GenBank/DDBJ whole genome shotgun (WGS) entry which is preliminary data.</text>
</comment>
<dbReference type="InterPro" id="IPR037058">
    <property type="entry name" value="Falgellar_hook_FlgE_sf"/>
</dbReference>
<dbReference type="Pfam" id="PF07559">
    <property type="entry name" value="FlgE_D2"/>
    <property type="match status" value="1"/>
</dbReference>
<dbReference type="Pfam" id="PF00460">
    <property type="entry name" value="Flg_bb_rod"/>
    <property type="match status" value="1"/>
</dbReference>
<gene>
    <name evidence="10" type="primary">flgE</name>
    <name evidence="10" type="ORF">BG61_04350</name>
</gene>
<dbReference type="AlphaFoldDB" id="A0A069PBK2"/>
<evidence type="ECO:0000259" key="9">
    <source>
        <dbReference type="Pfam" id="PF22692"/>
    </source>
</evidence>
<proteinExistence type="inferred from homology"/>
<protein>
    <recommendedName>
        <fullName evidence="3 5">Flagellar hook protein FlgE</fullName>
    </recommendedName>
</protein>
<reference evidence="10 11" key="1">
    <citation type="submission" date="2014-03" db="EMBL/GenBank/DDBJ databases">
        <title>Draft Genome Sequences of Four Burkholderia Strains.</title>
        <authorList>
            <person name="Liu X.Y."/>
            <person name="Li C.X."/>
            <person name="Xu J.H."/>
        </authorList>
    </citation>
    <scope>NUCLEOTIDE SEQUENCE [LARGE SCALE GENOMIC DNA]</scope>
    <source>
        <strain evidence="10 11">DSM 50014</strain>
    </source>
</reference>
<name>A0A069PBK2_9BURK</name>
<dbReference type="GO" id="GO:0009424">
    <property type="term" value="C:bacterial-type flagellum hook"/>
    <property type="evidence" value="ECO:0007669"/>
    <property type="project" value="TreeGrafter"/>
</dbReference>
<dbReference type="Pfam" id="PF22692">
    <property type="entry name" value="LlgE_F_G_D1"/>
    <property type="match status" value="1"/>
</dbReference>
<dbReference type="InterPro" id="IPR001444">
    <property type="entry name" value="Flag_bb_rod_N"/>
</dbReference>
<evidence type="ECO:0000256" key="5">
    <source>
        <dbReference type="RuleBase" id="RU362116"/>
    </source>
</evidence>
<sequence>MGYQQGLSGLAGASSDLDVIGNNIANANTVGFKQGQAQFADVYANSMATALNNQIGIGTRLAEVQQQFSQGTITTTNQALNVAINGNGFYQLSDNGTMVYSRNGVFHLDETGKIVNSAGLQLMGFAADSNGIINSASTVPLSVPTANIAPVATKGVTLAFNLNSQDSVIGKAFDPNDSTTYNTSTSIDTFDSLGGTQKVSVYFIKTATGSWDAYAGYGDPVTVVPPAAAGGKIGTVTFDSSGNMTGTGKFNFSIPNGADGGATNQAMTVDFSGTTQYGAKSGVTAANQDGNTTGELTGFTVGPDGVLMGNYSNMDTKPLGQIALANFANQNGLQNLGGNVYAQTAASGAPQVSVPGATNHGTLQGGAVENSNVDLTAELVNLITAQRNYQANAQTIKTQQTVDQTLINL</sequence>
<dbReference type="Proteomes" id="UP000027466">
    <property type="component" value="Unassembled WGS sequence"/>
</dbReference>
<dbReference type="RefSeq" id="WP_035937327.1">
    <property type="nucleotide sequence ID" value="NZ_CADFFX010000012.1"/>
</dbReference>
<dbReference type="SUPFAM" id="SSF117143">
    <property type="entry name" value="Flagellar hook protein flgE"/>
    <property type="match status" value="1"/>
</dbReference>